<dbReference type="SUPFAM" id="SSF52172">
    <property type="entry name" value="CheY-like"/>
    <property type="match status" value="1"/>
</dbReference>
<dbReference type="InterPro" id="IPR001867">
    <property type="entry name" value="OmpR/PhoB-type_DNA-bd"/>
</dbReference>
<dbReference type="RefSeq" id="WP_262096779.1">
    <property type="nucleotide sequence ID" value="NZ_JAOEGN010000014.1"/>
</dbReference>
<proteinExistence type="predicted"/>
<evidence type="ECO:0000313" key="9">
    <source>
        <dbReference type="Proteomes" id="UP001209076"/>
    </source>
</evidence>
<keyword evidence="2" id="KW-0902">Two-component regulatory system</keyword>
<dbReference type="SUPFAM" id="SSF46894">
    <property type="entry name" value="C-terminal effector domain of the bipartite response regulators"/>
    <property type="match status" value="1"/>
</dbReference>
<dbReference type="InterPro" id="IPR039420">
    <property type="entry name" value="WalR-like"/>
</dbReference>
<evidence type="ECO:0000256" key="4">
    <source>
        <dbReference type="ARBA" id="ARBA00023125"/>
    </source>
</evidence>
<name>A0ABT2Q0F4_9MOLU</name>
<dbReference type="EMBL" id="JAOEGN010000014">
    <property type="protein sequence ID" value="MCU0105467.1"/>
    <property type="molecule type" value="Genomic_DNA"/>
</dbReference>
<evidence type="ECO:0000256" key="3">
    <source>
        <dbReference type="ARBA" id="ARBA00023015"/>
    </source>
</evidence>
<evidence type="ECO:0000259" key="7">
    <source>
        <dbReference type="PROSITE" id="PS51755"/>
    </source>
</evidence>
<protein>
    <submittedName>
        <fullName evidence="8">Response regulator transcription factor</fullName>
    </submittedName>
</protein>
<dbReference type="Gene3D" id="1.10.10.10">
    <property type="entry name" value="Winged helix-like DNA-binding domain superfamily/Winged helix DNA-binding domain"/>
    <property type="match status" value="1"/>
</dbReference>
<dbReference type="PANTHER" id="PTHR48111">
    <property type="entry name" value="REGULATOR OF RPOS"/>
    <property type="match status" value="1"/>
</dbReference>
<reference evidence="9" key="1">
    <citation type="submission" date="2023-07" db="EMBL/GenBank/DDBJ databases">
        <title>Novel Mycoplasma species identified in domestic and wild animals.</title>
        <authorList>
            <person name="Volokhov D.V."/>
            <person name="Furtak V.A."/>
            <person name="Zagorodnyaya T.A."/>
        </authorList>
    </citation>
    <scope>NUCLEOTIDE SEQUENCE [LARGE SCALE GENOMIC DNA]</scope>
    <source>
        <strain evidence="9">92-19</strain>
    </source>
</reference>
<keyword evidence="4 6" id="KW-0238">DNA-binding</keyword>
<comment type="caution">
    <text evidence="8">The sequence shown here is derived from an EMBL/GenBank/DDBJ whole genome shotgun (WGS) entry which is preliminary data.</text>
</comment>
<dbReference type="Pfam" id="PF00486">
    <property type="entry name" value="Trans_reg_C"/>
    <property type="match status" value="1"/>
</dbReference>
<feature type="domain" description="OmpR/PhoB-type" evidence="7">
    <location>
        <begin position="125"/>
        <end position="223"/>
    </location>
</feature>
<organism evidence="8 9">
    <name type="scientific">Paracholeplasma vituli</name>
    <dbReference type="NCBI Taxonomy" id="69473"/>
    <lineage>
        <taxon>Bacteria</taxon>
        <taxon>Bacillati</taxon>
        <taxon>Mycoplasmatota</taxon>
        <taxon>Mollicutes</taxon>
        <taxon>Acholeplasmatales</taxon>
        <taxon>Acholeplasmataceae</taxon>
        <taxon>Paracholeplasma</taxon>
    </lineage>
</organism>
<dbReference type="Proteomes" id="UP001209076">
    <property type="component" value="Unassembled WGS sequence"/>
</dbReference>
<dbReference type="PROSITE" id="PS51755">
    <property type="entry name" value="OMPR_PHOB"/>
    <property type="match status" value="1"/>
</dbReference>
<dbReference type="InterPro" id="IPR016032">
    <property type="entry name" value="Sig_transdc_resp-reg_C-effctor"/>
</dbReference>
<dbReference type="PANTHER" id="PTHR48111:SF1">
    <property type="entry name" value="TWO-COMPONENT RESPONSE REGULATOR ORR33"/>
    <property type="match status" value="1"/>
</dbReference>
<evidence type="ECO:0000313" key="8">
    <source>
        <dbReference type="EMBL" id="MCU0105467.1"/>
    </source>
</evidence>
<dbReference type="SMART" id="SM00862">
    <property type="entry name" value="Trans_reg_C"/>
    <property type="match status" value="1"/>
</dbReference>
<feature type="DNA-binding region" description="OmpR/PhoB-type" evidence="6">
    <location>
        <begin position="125"/>
        <end position="223"/>
    </location>
</feature>
<sequence>MGNILLISDRPKPYDDLVFELKQINHDVVSKRYTAAQHKKTADQIYDFVLYELKPSFKWNVDFLSPIIRTTTVPIYCFGSVSEADEIAYYKAGVQAVIRFPFNQVLIASRISSAINLLEKSSRLIRKLRFGETEIDLHNRHVKKGEYQIKLTSVETRILRILFNNKNHIVEKDAIIHYAWDDDESATDNALSIHITRLRNKIESDRSKPIIDTIWGTGYRLNYPTSE</sequence>
<dbReference type="InterPro" id="IPR011006">
    <property type="entry name" value="CheY-like_superfamily"/>
</dbReference>
<keyword evidence="3" id="KW-0805">Transcription regulation</keyword>
<keyword evidence="1" id="KW-0597">Phosphoprotein</keyword>
<dbReference type="InterPro" id="IPR036388">
    <property type="entry name" value="WH-like_DNA-bd_sf"/>
</dbReference>
<keyword evidence="9" id="KW-1185">Reference proteome</keyword>
<gene>
    <name evidence="8" type="ORF">N7603_07330</name>
</gene>
<evidence type="ECO:0000256" key="6">
    <source>
        <dbReference type="PROSITE-ProRule" id="PRU01091"/>
    </source>
</evidence>
<evidence type="ECO:0000256" key="1">
    <source>
        <dbReference type="ARBA" id="ARBA00022553"/>
    </source>
</evidence>
<evidence type="ECO:0000256" key="5">
    <source>
        <dbReference type="ARBA" id="ARBA00023163"/>
    </source>
</evidence>
<keyword evidence="5" id="KW-0804">Transcription</keyword>
<dbReference type="CDD" id="cd00383">
    <property type="entry name" value="trans_reg_C"/>
    <property type="match status" value="1"/>
</dbReference>
<evidence type="ECO:0000256" key="2">
    <source>
        <dbReference type="ARBA" id="ARBA00023012"/>
    </source>
</evidence>
<accession>A0ABT2Q0F4</accession>